<comment type="caution">
    <text evidence="9">The sequence shown here is derived from an EMBL/GenBank/DDBJ whole genome shotgun (WGS) entry which is preliminary data.</text>
</comment>
<gene>
    <name evidence="9" type="ORF">K8G79_05720</name>
</gene>
<dbReference type="SUPFAM" id="SSF54786">
    <property type="entry name" value="YcfA/nrd intein domain"/>
    <property type="match status" value="1"/>
</dbReference>
<keyword evidence="2" id="KW-1277">Toxin-antitoxin system</keyword>
<proteinExistence type="inferred from homology"/>
<dbReference type="GO" id="GO:0004519">
    <property type="term" value="F:endonuclease activity"/>
    <property type="evidence" value="ECO:0007669"/>
    <property type="project" value="UniProtKB-KW"/>
</dbReference>
<name>A0AAJ1EJ64_9BACT</name>
<evidence type="ECO:0000256" key="4">
    <source>
        <dbReference type="ARBA" id="ARBA00022759"/>
    </source>
</evidence>
<dbReference type="Gene3D" id="3.30.920.30">
    <property type="entry name" value="Hypothetical protein"/>
    <property type="match status" value="1"/>
</dbReference>
<sequence>MSRLPPVSRRELIERLNRLGFEGPYMGGRHQFMLRGDRRLILPNPHQGEISVDLLARLLRQSGVSREECWQSDPKPPNPQPTQPTRHAINALTL</sequence>
<evidence type="ECO:0000313" key="9">
    <source>
        <dbReference type="EMBL" id="MBZ0159616.1"/>
    </source>
</evidence>
<dbReference type="GO" id="GO:0003729">
    <property type="term" value="F:mRNA binding"/>
    <property type="evidence" value="ECO:0007669"/>
    <property type="project" value="InterPro"/>
</dbReference>
<keyword evidence="6" id="KW-0694">RNA-binding</keyword>
<evidence type="ECO:0000256" key="3">
    <source>
        <dbReference type="ARBA" id="ARBA00022722"/>
    </source>
</evidence>
<keyword evidence="4" id="KW-0255">Endonuclease</keyword>
<accession>A0AAJ1EJ64</accession>
<evidence type="ECO:0000256" key="2">
    <source>
        <dbReference type="ARBA" id="ARBA00022649"/>
    </source>
</evidence>
<protein>
    <submittedName>
        <fullName evidence="9">Type II toxin-antitoxin system HicA family toxin</fullName>
    </submittedName>
</protein>
<comment type="similarity">
    <text evidence="1">Belongs to the HicA mRNA interferase family.</text>
</comment>
<organism evidence="9 10">
    <name type="scientific">Candidatus Methylomirabilis tolerans</name>
    <dbReference type="NCBI Taxonomy" id="3123416"/>
    <lineage>
        <taxon>Bacteria</taxon>
        <taxon>Candidatus Methylomirabilota</taxon>
        <taxon>Candidatus Methylomirabilia</taxon>
        <taxon>Candidatus Methylomirabilales</taxon>
        <taxon>Candidatus Methylomirabilaceae</taxon>
        <taxon>Candidatus Methylomirabilis</taxon>
    </lineage>
</organism>
<dbReference type="EMBL" id="JAIOIU010000065">
    <property type="protein sequence ID" value="MBZ0159616.1"/>
    <property type="molecule type" value="Genomic_DNA"/>
</dbReference>
<dbReference type="Pfam" id="PF07927">
    <property type="entry name" value="HicA_toxin"/>
    <property type="match status" value="1"/>
</dbReference>
<evidence type="ECO:0000256" key="6">
    <source>
        <dbReference type="ARBA" id="ARBA00022884"/>
    </source>
</evidence>
<dbReference type="InterPro" id="IPR038570">
    <property type="entry name" value="HicA_sf"/>
</dbReference>
<keyword evidence="5" id="KW-0378">Hydrolase</keyword>
<dbReference type="Proteomes" id="UP001197609">
    <property type="component" value="Unassembled WGS sequence"/>
</dbReference>
<dbReference type="InterPro" id="IPR012933">
    <property type="entry name" value="HicA_mRNA_interferase"/>
</dbReference>
<keyword evidence="7" id="KW-0346">Stress response</keyword>
<reference evidence="9 10" key="1">
    <citation type="journal article" date="2021" name="bioRxiv">
        <title>Unraveling nitrogen, sulfur and carbon metabolic pathways and microbial community transcriptional responses to substrate deprivation and toxicity stresses in a bioreactor mimicking anoxic brackish coastal sediment conditions.</title>
        <authorList>
            <person name="Martins P.D."/>
            <person name="Echeveste M.J."/>
            <person name="Arshad A."/>
            <person name="Kurth J."/>
            <person name="Ouboter H."/>
            <person name="Jetten M.S.M."/>
            <person name="Welte C.U."/>
        </authorList>
    </citation>
    <scope>NUCLEOTIDE SEQUENCE [LARGE SCALE GENOMIC DNA]</scope>
    <source>
        <strain evidence="9">MAG_38</strain>
    </source>
</reference>
<evidence type="ECO:0000313" key="10">
    <source>
        <dbReference type="Proteomes" id="UP001197609"/>
    </source>
</evidence>
<evidence type="ECO:0000256" key="5">
    <source>
        <dbReference type="ARBA" id="ARBA00022801"/>
    </source>
</evidence>
<feature type="region of interest" description="Disordered" evidence="8">
    <location>
        <begin position="66"/>
        <end position="94"/>
    </location>
</feature>
<evidence type="ECO:0000256" key="7">
    <source>
        <dbReference type="ARBA" id="ARBA00023016"/>
    </source>
</evidence>
<evidence type="ECO:0000256" key="8">
    <source>
        <dbReference type="SAM" id="MobiDB-lite"/>
    </source>
</evidence>
<keyword evidence="3" id="KW-0540">Nuclease</keyword>
<dbReference type="AlphaFoldDB" id="A0AAJ1EJ64"/>
<dbReference type="GO" id="GO:0016787">
    <property type="term" value="F:hydrolase activity"/>
    <property type="evidence" value="ECO:0007669"/>
    <property type="project" value="UniProtKB-KW"/>
</dbReference>
<evidence type="ECO:0000256" key="1">
    <source>
        <dbReference type="ARBA" id="ARBA00006620"/>
    </source>
</evidence>